<dbReference type="SUPFAM" id="SSF56349">
    <property type="entry name" value="DNA breaking-rejoining enzymes"/>
    <property type="match status" value="1"/>
</dbReference>
<keyword evidence="1" id="KW-0233">DNA recombination</keyword>
<dbReference type="GO" id="GO:0015074">
    <property type="term" value="P:DNA integration"/>
    <property type="evidence" value="ECO:0007669"/>
    <property type="project" value="InterPro"/>
</dbReference>
<protein>
    <recommendedName>
        <fullName evidence="4">Integrase</fullName>
    </recommendedName>
</protein>
<evidence type="ECO:0000313" key="3">
    <source>
        <dbReference type="Proteomes" id="UP000595095"/>
    </source>
</evidence>
<reference evidence="2 3" key="1">
    <citation type="submission" date="2020-11" db="EMBL/GenBank/DDBJ databases">
        <title>Complete genome sequence for Salinimonas sp. strain G2-b.</title>
        <authorList>
            <person name="Park S.-J."/>
        </authorList>
    </citation>
    <scope>NUCLEOTIDE SEQUENCE [LARGE SCALE GENOMIC DNA]</scope>
    <source>
        <strain evidence="2 3">G2-b</strain>
    </source>
</reference>
<dbReference type="KEGG" id="smaa:IT774_07900"/>
<dbReference type="GO" id="GO:0003677">
    <property type="term" value="F:DNA binding"/>
    <property type="evidence" value="ECO:0007669"/>
    <property type="project" value="InterPro"/>
</dbReference>
<dbReference type="Gene3D" id="1.10.443.10">
    <property type="entry name" value="Intergrase catalytic core"/>
    <property type="match status" value="1"/>
</dbReference>
<evidence type="ECO:0008006" key="4">
    <source>
        <dbReference type="Google" id="ProtNLM"/>
    </source>
</evidence>
<dbReference type="EMBL" id="CP064795">
    <property type="protein sequence ID" value="QPG07016.1"/>
    <property type="molecule type" value="Genomic_DNA"/>
</dbReference>
<proteinExistence type="predicted"/>
<keyword evidence="3" id="KW-1185">Reference proteome</keyword>
<name>A0A7S9DZX5_9ALTE</name>
<dbReference type="Proteomes" id="UP000595095">
    <property type="component" value="Chromosome"/>
</dbReference>
<dbReference type="InterPro" id="IPR011010">
    <property type="entry name" value="DNA_brk_join_enz"/>
</dbReference>
<sequence>MKDLNKYSINLNVFVKSYPKQLPVNVEGIDSNTASWEDPVWYIKDIQTGVQHRYIFLKAAKGINRVAKDSAIRKPADIESEILCQPYGYLLKIYALEVQPSSIVNNSKQLRVTKAAQILTKAEELGGINNIPLVFWNCIDGSNIFWDFCEKHKLLSGAQRPIHADRERGADATFTRSQKHLKMTSESMIYALGDIFTKVFYDVDKDGNLNSGGGINIPDALTITAALLGLASPNRLNGEIPLLPNQQLKVIQPKNGNEVYYLDWPGSKGYQDNQNHILKALVPQVKKAINFFYKYLAPERHFIRYLKNMNQTWKSIMNGLEVEKERMENLDFHLPPNLFTVAYALGFYPVTYEIEILNSRDEICPNNSAKGWSWGLPRYCSKRKRRLKRADMVTRKSIGRVHPDDLVLNLTGQSGKTLYSIQKLLMCDIFNKSFSERLNLPLIATIKDVQKSVVRIIKETIPTFPLSHTDTEIGLDLESALFCISPGKHNFGSSKGMAGSPLSIFSLSKVKTHFVTRLNPGKKQQNCNLFYKYGFGNQKLRLHSLRHFANTQAEKGGIPINVIATWSGRKSINQTLEYIHTSDKEKADRLVATLDLNDAKKDIRVITTEELRTKHFLPASLTETGVCAQELAVTPCNHINDFLSGCLGCESACYVSGDESAINVLEHDLRFQVVRLNRLRHSKESFFSQANKNWLVKHSQGVSLLEQLIVILKEHKRGQLVSISSDRRYFFITDLDTKHVEEKRLALPAEKELLKGLEVYSEDGKAIPDSMKSLITKFGLEN</sequence>
<gene>
    <name evidence="2" type="ORF">IT774_07900</name>
</gene>
<dbReference type="AlphaFoldDB" id="A0A7S9DZX5"/>
<organism evidence="2 3">
    <name type="scientific">Salinimonas marina</name>
    <dbReference type="NCBI Taxonomy" id="2785918"/>
    <lineage>
        <taxon>Bacteria</taxon>
        <taxon>Pseudomonadati</taxon>
        <taxon>Pseudomonadota</taxon>
        <taxon>Gammaproteobacteria</taxon>
        <taxon>Alteromonadales</taxon>
        <taxon>Alteromonadaceae</taxon>
        <taxon>Alteromonas/Salinimonas group</taxon>
        <taxon>Salinimonas</taxon>
    </lineage>
</organism>
<dbReference type="GO" id="GO:0006310">
    <property type="term" value="P:DNA recombination"/>
    <property type="evidence" value="ECO:0007669"/>
    <property type="project" value="UniProtKB-KW"/>
</dbReference>
<dbReference type="RefSeq" id="WP_195812087.1">
    <property type="nucleotide sequence ID" value="NZ_CP064795.1"/>
</dbReference>
<evidence type="ECO:0000256" key="1">
    <source>
        <dbReference type="ARBA" id="ARBA00023172"/>
    </source>
</evidence>
<dbReference type="InterPro" id="IPR013762">
    <property type="entry name" value="Integrase-like_cat_sf"/>
</dbReference>
<evidence type="ECO:0000313" key="2">
    <source>
        <dbReference type="EMBL" id="QPG07016.1"/>
    </source>
</evidence>
<accession>A0A7S9DZX5</accession>